<reference evidence="5" key="1">
    <citation type="journal article" date="2021" name="Genome Biol. Evol.">
        <title>A High-Quality Reference Genome for a Parasitic Bivalve with Doubly Uniparental Inheritance (Bivalvia: Unionida).</title>
        <authorList>
            <person name="Smith C.H."/>
        </authorList>
    </citation>
    <scope>NUCLEOTIDE SEQUENCE</scope>
    <source>
        <strain evidence="5">CHS0354</strain>
    </source>
</reference>
<dbReference type="InterPro" id="IPR017943">
    <property type="entry name" value="Bactericidal_perm-incr_a/b_dom"/>
</dbReference>
<name>A0AAE0STV8_9BIVA</name>
<evidence type="ECO:0000256" key="1">
    <source>
        <dbReference type="ARBA" id="ARBA00007292"/>
    </source>
</evidence>
<feature type="signal peptide" evidence="3">
    <location>
        <begin position="1"/>
        <end position="24"/>
    </location>
</feature>
<dbReference type="Gene3D" id="3.15.10.10">
    <property type="entry name" value="Bactericidal permeability-increasing protein, domain 1"/>
    <property type="match status" value="1"/>
</dbReference>
<dbReference type="Pfam" id="PF02886">
    <property type="entry name" value="LBP_BPI_CETP_C"/>
    <property type="match status" value="1"/>
</dbReference>
<feature type="chain" id="PRO_5042042064" description="Lipid-binding serum glycoprotein N-terminal domain-containing protein" evidence="3">
    <location>
        <begin position="25"/>
        <end position="477"/>
    </location>
</feature>
<dbReference type="EMBL" id="JAEAOA010001122">
    <property type="protein sequence ID" value="KAK3597550.1"/>
    <property type="molecule type" value="Genomic_DNA"/>
</dbReference>
<comment type="similarity">
    <text evidence="1">Belongs to the BPI/LBP/Plunc superfamily. BPI/LBP family.</text>
</comment>
<dbReference type="SUPFAM" id="SSF55394">
    <property type="entry name" value="Bactericidal permeability-increasing protein, BPI"/>
    <property type="match status" value="2"/>
</dbReference>
<dbReference type="PANTHER" id="PTHR10504">
    <property type="entry name" value="BACTERICIDAL PERMEABILITY-INCREASING BPI PROTEIN-RELATED"/>
    <property type="match status" value="1"/>
</dbReference>
<comment type="caution">
    <text evidence="5">The sequence shown here is derived from an EMBL/GenBank/DDBJ whole genome shotgun (WGS) entry which is preliminary data.</text>
</comment>
<keyword evidence="2" id="KW-1015">Disulfide bond</keyword>
<feature type="domain" description="Lipid-binding serum glycoprotein N-terminal" evidence="4">
    <location>
        <begin position="32"/>
        <end position="252"/>
    </location>
</feature>
<evidence type="ECO:0000313" key="6">
    <source>
        <dbReference type="Proteomes" id="UP001195483"/>
    </source>
</evidence>
<evidence type="ECO:0000256" key="3">
    <source>
        <dbReference type="SAM" id="SignalP"/>
    </source>
</evidence>
<protein>
    <recommendedName>
        <fullName evidence="4">Lipid-binding serum glycoprotein N-terminal domain-containing protein</fullName>
    </recommendedName>
</protein>
<dbReference type="GO" id="GO:0008289">
    <property type="term" value="F:lipid binding"/>
    <property type="evidence" value="ECO:0007669"/>
    <property type="project" value="InterPro"/>
</dbReference>
<dbReference type="AlphaFoldDB" id="A0AAE0STV8"/>
<dbReference type="Gene3D" id="3.15.20.10">
    <property type="entry name" value="Bactericidal permeability-increasing protein, domain 2"/>
    <property type="match status" value="1"/>
</dbReference>
<dbReference type="SMART" id="SM00328">
    <property type="entry name" value="BPI1"/>
    <property type="match status" value="1"/>
</dbReference>
<keyword evidence="3" id="KW-0732">Signal</keyword>
<evidence type="ECO:0000313" key="5">
    <source>
        <dbReference type="EMBL" id="KAK3597550.1"/>
    </source>
</evidence>
<dbReference type="Pfam" id="PF01273">
    <property type="entry name" value="LBP_BPI_CETP"/>
    <property type="match status" value="1"/>
</dbReference>
<dbReference type="InterPro" id="IPR017942">
    <property type="entry name" value="Lipid-bd_serum_glycop_N"/>
</dbReference>
<keyword evidence="6" id="KW-1185">Reference proteome</keyword>
<organism evidence="5 6">
    <name type="scientific">Potamilus streckersoni</name>
    <dbReference type="NCBI Taxonomy" id="2493646"/>
    <lineage>
        <taxon>Eukaryota</taxon>
        <taxon>Metazoa</taxon>
        <taxon>Spiralia</taxon>
        <taxon>Lophotrochozoa</taxon>
        <taxon>Mollusca</taxon>
        <taxon>Bivalvia</taxon>
        <taxon>Autobranchia</taxon>
        <taxon>Heteroconchia</taxon>
        <taxon>Palaeoheterodonta</taxon>
        <taxon>Unionida</taxon>
        <taxon>Unionoidea</taxon>
        <taxon>Unionidae</taxon>
        <taxon>Ambleminae</taxon>
        <taxon>Lampsilini</taxon>
        <taxon>Potamilus</taxon>
    </lineage>
</organism>
<reference evidence="5" key="3">
    <citation type="submission" date="2023-05" db="EMBL/GenBank/DDBJ databases">
        <authorList>
            <person name="Smith C.H."/>
        </authorList>
    </citation>
    <scope>NUCLEOTIDE SEQUENCE</scope>
    <source>
        <strain evidence="5">CHS0354</strain>
        <tissue evidence="5">Mantle</tissue>
    </source>
</reference>
<gene>
    <name evidence="5" type="ORF">CHS0354_018145</name>
</gene>
<dbReference type="PANTHER" id="PTHR10504:SF131">
    <property type="entry name" value="BPI2 DOMAIN-CONTAINING PROTEIN"/>
    <property type="match status" value="1"/>
</dbReference>
<reference evidence="5" key="2">
    <citation type="journal article" date="2021" name="Genome Biol. Evol.">
        <title>Developing a high-quality reference genome for a parasitic bivalve with doubly uniparental inheritance (Bivalvia: Unionida).</title>
        <authorList>
            <person name="Smith C.H."/>
        </authorList>
    </citation>
    <scope>NUCLEOTIDE SEQUENCE</scope>
    <source>
        <strain evidence="5">CHS0354</strain>
        <tissue evidence="5">Mantle</tissue>
    </source>
</reference>
<evidence type="ECO:0000259" key="4">
    <source>
        <dbReference type="SMART" id="SM00328"/>
    </source>
</evidence>
<dbReference type="Proteomes" id="UP001195483">
    <property type="component" value="Unassembled WGS sequence"/>
</dbReference>
<dbReference type="InterPro" id="IPR001124">
    <property type="entry name" value="Lipid-bd_serum_glycop_C"/>
</dbReference>
<dbReference type="GO" id="GO:0005615">
    <property type="term" value="C:extracellular space"/>
    <property type="evidence" value="ECO:0007669"/>
    <property type="project" value="TreeGrafter"/>
</dbReference>
<sequence>MAIRFQYSILYLVGVFGLLENVPGKSACLKMRFTSKEFNRVWGNAHVMDQLKRMIQESSELNHQHGEVDDFEYALTDLMVTDFTEPHGNIVSVPSKGLRVKADGASVSMTGFFDFSNKRIPYIGGVGNLAIFMSGLDFSMNLKSGMDPLGRLTFAANDYSCTTSEVNLTFQGGWIILFSSFLEDEVRRTLRNNICKGVMKTINRIVEKKLSFPVTYQLSPDFELDYGLIQAPIFQSSHMETSHKCEISCHGIKVVFPFEPPTMEDSGDPQKMTYLWISDHMFNSLLYAAHVHNYLTTNISAADVQIMFHRIGIPDRHFSDDIKEFSIVSNSNPTITITTDDVKADFSLKSVLEGRHGNKNLAYRMSVIVNVKTSFTMSITDALYWKRNYFNIQMDEMNTSLGLNNSELLQTVINNLLKLSIPMVDEIGHKGIPFSLIEEFPFLRTSEFISAKPSIRFLQHAILIEDVFYGGTAGDIL</sequence>
<evidence type="ECO:0000256" key="2">
    <source>
        <dbReference type="ARBA" id="ARBA00023157"/>
    </source>
</evidence>
<dbReference type="InterPro" id="IPR032942">
    <property type="entry name" value="BPI/LBP/Plunc"/>
</dbReference>
<accession>A0AAE0STV8</accession>
<proteinExistence type="inferred from homology"/>